<dbReference type="InterPro" id="IPR013083">
    <property type="entry name" value="Znf_RING/FYVE/PHD"/>
</dbReference>
<evidence type="ECO:0000256" key="4">
    <source>
        <dbReference type="ARBA" id="ARBA00022771"/>
    </source>
</evidence>
<dbReference type="Gene3D" id="3.30.40.10">
    <property type="entry name" value="Zinc/RING finger domain, C3HC4 (zinc finger)"/>
    <property type="match status" value="1"/>
</dbReference>
<protein>
    <recommendedName>
        <fullName evidence="10">RING-type domain-containing protein</fullName>
    </recommendedName>
</protein>
<accession>A0ABR0VCR5</accession>
<proteinExistence type="predicted"/>
<keyword evidence="7" id="KW-0472">Membrane</keyword>
<keyword evidence="12" id="KW-1185">Reference proteome</keyword>
<feature type="domain" description="RING-type" evidence="10">
    <location>
        <begin position="476"/>
        <end position="506"/>
    </location>
</feature>
<evidence type="ECO:0000256" key="9">
    <source>
        <dbReference type="SAM" id="MobiDB-lite"/>
    </source>
</evidence>
<evidence type="ECO:0000256" key="2">
    <source>
        <dbReference type="ARBA" id="ARBA00022692"/>
    </source>
</evidence>
<feature type="region of interest" description="Disordered" evidence="9">
    <location>
        <begin position="1"/>
        <end position="22"/>
    </location>
</feature>
<dbReference type="EMBL" id="JABTTQ020001332">
    <property type="protein sequence ID" value="KAK6131864.1"/>
    <property type="molecule type" value="Genomic_DNA"/>
</dbReference>
<dbReference type="PANTHER" id="PTHR47168">
    <property type="entry name" value="RING ZINC FINGER DOMAIN SUPERFAMILY PROTEIN-RELATED"/>
    <property type="match status" value="1"/>
</dbReference>
<reference evidence="11 12" key="1">
    <citation type="journal article" date="2021" name="Comput. Struct. Biotechnol. J.">
        <title>De novo genome assembly of the potent medicinal plant Rehmannia glutinosa using nanopore technology.</title>
        <authorList>
            <person name="Ma L."/>
            <person name="Dong C."/>
            <person name="Song C."/>
            <person name="Wang X."/>
            <person name="Zheng X."/>
            <person name="Niu Y."/>
            <person name="Chen S."/>
            <person name="Feng W."/>
        </authorList>
    </citation>
    <scope>NUCLEOTIDE SEQUENCE [LARGE SCALE GENOMIC DNA]</scope>
    <source>
        <strain evidence="11">DH-2019</strain>
    </source>
</reference>
<dbReference type="PANTHER" id="PTHR47168:SF6">
    <property type="entry name" value="E3 UBIQUITIN-PROTEIN LIGASE RLIM-LIKE"/>
    <property type="match status" value="1"/>
</dbReference>
<sequence length="553" mass="60664">MGLGSSRMGSGPPHRAGPLKRRRSAIKRTMSSLLICGASSSSSSRELLYFIIHTYSELGEITGATEQDATIVENLMEDYPAESLMNSAEVGEFEKLKFTRKGSDLSPSSGTDLADAKTENGVSSGRCLSADENPAPEARPNNVGPGDKGKCLTDNRELVPCQFIAISRGNETASTSHVDYPSPDCVSATEIVILDAVNGINSTMNEDSSQIIEALSNSNSLRSHGLGESLSDEAIDFSSSEYSSASIVSDSSIEFHLLRDDSQEVIPSALGFVVPEREENSLMHGDVTGISSNILSSNSSEISIHEARRNSRRLFWDAFSTQFPDRFRLKKWFLDFSGDFLSDEYRGDIVTRGSRTQGTNEQRWNSRSEIWNRLRGSLDSTDLQTAVCPRGIHVDGSCSCQSGLPSEESGTRAGISRIVLLAQALFEVLDQIHRQPMSLSLSMVSLPAPESVVDSFPVKIRKKGEKLDCGDDVSQCHICLAEYEEGDKIRVLPCHHEYHMSCVDKWLKEIHGIVFNLQKKGIFISREGNEIAFGRKMTTDETPSKQVIQTVGR</sequence>
<keyword evidence="5" id="KW-0862">Zinc</keyword>
<keyword evidence="6" id="KW-1133">Transmembrane helix</keyword>
<keyword evidence="3" id="KW-0479">Metal-binding</keyword>
<evidence type="ECO:0000256" key="7">
    <source>
        <dbReference type="ARBA" id="ARBA00023136"/>
    </source>
</evidence>
<comment type="subcellular location">
    <subcellularLocation>
        <location evidence="1">Membrane</location>
        <topology evidence="1">Single-pass membrane protein</topology>
    </subcellularLocation>
</comment>
<dbReference type="InterPro" id="IPR001841">
    <property type="entry name" value="Znf_RING"/>
</dbReference>
<dbReference type="Proteomes" id="UP001318860">
    <property type="component" value="Unassembled WGS sequence"/>
</dbReference>
<evidence type="ECO:0000313" key="12">
    <source>
        <dbReference type="Proteomes" id="UP001318860"/>
    </source>
</evidence>
<evidence type="ECO:0000256" key="1">
    <source>
        <dbReference type="ARBA" id="ARBA00004167"/>
    </source>
</evidence>
<gene>
    <name evidence="11" type="ORF">DH2020_034387</name>
</gene>
<evidence type="ECO:0000256" key="6">
    <source>
        <dbReference type="ARBA" id="ARBA00022989"/>
    </source>
</evidence>
<keyword evidence="2" id="KW-0812">Transmembrane</keyword>
<comment type="caution">
    <text evidence="11">The sequence shown here is derived from an EMBL/GenBank/DDBJ whole genome shotgun (WGS) entry which is preliminary data.</text>
</comment>
<evidence type="ECO:0000259" key="10">
    <source>
        <dbReference type="PROSITE" id="PS50089"/>
    </source>
</evidence>
<evidence type="ECO:0000256" key="3">
    <source>
        <dbReference type="ARBA" id="ARBA00022723"/>
    </source>
</evidence>
<keyword evidence="4 8" id="KW-0863">Zinc-finger</keyword>
<dbReference type="Pfam" id="PF13639">
    <property type="entry name" value="zf-RING_2"/>
    <property type="match status" value="1"/>
</dbReference>
<evidence type="ECO:0000256" key="5">
    <source>
        <dbReference type="ARBA" id="ARBA00022833"/>
    </source>
</evidence>
<dbReference type="InterPro" id="IPR051653">
    <property type="entry name" value="E3_ligase_sorting_rcpt"/>
</dbReference>
<organism evidence="11 12">
    <name type="scientific">Rehmannia glutinosa</name>
    <name type="common">Chinese foxglove</name>
    <dbReference type="NCBI Taxonomy" id="99300"/>
    <lineage>
        <taxon>Eukaryota</taxon>
        <taxon>Viridiplantae</taxon>
        <taxon>Streptophyta</taxon>
        <taxon>Embryophyta</taxon>
        <taxon>Tracheophyta</taxon>
        <taxon>Spermatophyta</taxon>
        <taxon>Magnoliopsida</taxon>
        <taxon>eudicotyledons</taxon>
        <taxon>Gunneridae</taxon>
        <taxon>Pentapetalae</taxon>
        <taxon>asterids</taxon>
        <taxon>lamiids</taxon>
        <taxon>Lamiales</taxon>
        <taxon>Orobanchaceae</taxon>
        <taxon>Rehmannieae</taxon>
        <taxon>Rehmannia</taxon>
    </lineage>
</organism>
<feature type="region of interest" description="Disordered" evidence="9">
    <location>
        <begin position="100"/>
        <end position="148"/>
    </location>
</feature>
<name>A0ABR0VCR5_REHGL</name>
<dbReference type="SUPFAM" id="SSF57850">
    <property type="entry name" value="RING/U-box"/>
    <property type="match status" value="1"/>
</dbReference>
<evidence type="ECO:0000313" key="11">
    <source>
        <dbReference type="EMBL" id="KAK6131864.1"/>
    </source>
</evidence>
<evidence type="ECO:0000256" key="8">
    <source>
        <dbReference type="PROSITE-ProRule" id="PRU00175"/>
    </source>
</evidence>
<dbReference type="PROSITE" id="PS50089">
    <property type="entry name" value="ZF_RING_2"/>
    <property type="match status" value="1"/>
</dbReference>